<name>A0A427A6V2_ENSVE</name>
<dbReference type="Proteomes" id="UP000287651">
    <property type="component" value="Unassembled WGS sequence"/>
</dbReference>
<sequence>MQQCAKQGRRRYLESYSRGYECCCLKELEGRLFRKLLARVVAGIAWPSDGTSRSGLSSGNEDTQMRRGWRVVAFGSAEEGTGANEKIEGRGSRLNKKQAQRAASNRVDGRAAQEGDWRKQRLVCSCCWEMDQTNLVIPFISPPAEVGSHISEGEKRLEIEGIDESKFSIITER</sequence>
<feature type="region of interest" description="Disordered" evidence="1">
    <location>
        <begin position="80"/>
        <end position="111"/>
    </location>
</feature>
<comment type="caution">
    <text evidence="2">The sequence shown here is derived from an EMBL/GenBank/DDBJ whole genome shotgun (WGS) entry which is preliminary data.</text>
</comment>
<organism evidence="2 3">
    <name type="scientific">Ensete ventricosum</name>
    <name type="common">Abyssinian banana</name>
    <name type="synonym">Musa ensete</name>
    <dbReference type="NCBI Taxonomy" id="4639"/>
    <lineage>
        <taxon>Eukaryota</taxon>
        <taxon>Viridiplantae</taxon>
        <taxon>Streptophyta</taxon>
        <taxon>Embryophyta</taxon>
        <taxon>Tracheophyta</taxon>
        <taxon>Spermatophyta</taxon>
        <taxon>Magnoliopsida</taxon>
        <taxon>Liliopsida</taxon>
        <taxon>Zingiberales</taxon>
        <taxon>Musaceae</taxon>
        <taxon>Ensete</taxon>
    </lineage>
</organism>
<proteinExistence type="predicted"/>
<reference evidence="2 3" key="1">
    <citation type="journal article" date="2014" name="Agronomy (Basel)">
        <title>A Draft Genome Sequence for Ensete ventricosum, the Drought-Tolerant Tree Against Hunger.</title>
        <authorList>
            <person name="Harrison J."/>
            <person name="Moore K.A."/>
            <person name="Paszkiewicz K."/>
            <person name="Jones T."/>
            <person name="Grant M."/>
            <person name="Ambacheew D."/>
            <person name="Muzemil S."/>
            <person name="Studholme D.J."/>
        </authorList>
    </citation>
    <scope>NUCLEOTIDE SEQUENCE [LARGE SCALE GENOMIC DNA]</scope>
</reference>
<accession>A0A427A6V2</accession>
<evidence type="ECO:0000313" key="3">
    <source>
        <dbReference type="Proteomes" id="UP000287651"/>
    </source>
</evidence>
<dbReference type="EMBL" id="AMZH03003562">
    <property type="protein sequence ID" value="RRT71924.1"/>
    <property type="molecule type" value="Genomic_DNA"/>
</dbReference>
<evidence type="ECO:0000313" key="2">
    <source>
        <dbReference type="EMBL" id="RRT71924.1"/>
    </source>
</evidence>
<evidence type="ECO:0000256" key="1">
    <source>
        <dbReference type="SAM" id="MobiDB-lite"/>
    </source>
</evidence>
<dbReference type="AlphaFoldDB" id="A0A427A6V2"/>
<protein>
    <submittedName>
        <fullName evidence="2">Uncharacterized protein</fullName>
    </submittedName>
</protein>
<gene>
    <name evidence="2" type="ORF">B296_00011034</name>
</gene>